<keyword evidence="4" id="KW-1185">Reference proteome</keyword>
<dbReference type="GeneID" id="13440583"/>
<reference evidence="4" key="3">
    <citation type="journal article" date="2012" name="PLoS Pathog.">
        <title>Comparative genomics of the apicomplexan parasites Toxoplasma gondii and Neospora caninum: Coccidia differing in host range and transmission strategy.</title>
        <authorList>
            <person name="Reid A.J."/>
            <person name="Vermont S.J."/>
            <person name="Cotton J.A."/>
            <person name="Harris D."/>
            <person name="Hill-Cawthorne G.A."/>
            <person name="Konen-Waisman S."/>
            <person name="Latham S.M."/>
            <person name="Mourier T."/>
            <person name="Norton R."/>
            <person name="Quail M.A."/>
            <person name="Sanders M."/>
            <person name="Shanmugam D."/>
            <person name="Sohal A."/>
            <person name="Wasmuth J.D."/>
            <person name="Brunk B."/>
            <person name="Grigg M.E."/>
            <person name="Howard J.C."/>
            <person name="Parkinson J."/>
            <person name="Roos D.S."/>
            <person name="Trees A.J."/>
            <person name="Berriman M."/>
            <person name="Pain A."/>
            <person name="Wastling J.M."/>
        </authorList>
    </citation>
    <scope>NUCLEOTIDE SEQUENCE [LARGE SCALE GENOMIC DNA]</scope>
    <source>
        <strain evidence="4">Liverpool</strain>
    </source>
</reference>
<protein>
    <submittedName>
        <fullName evidence="2">Uncharacterized protein</fullName>
    </submittedName>
</protein>
<feature type="compositionally biased region" description="Low complexity" evidence="1">
    <location>
        <begin position="352"/>
        <end position="365"/>
    </location>
</feature>
<feature type="compositionally biased region" description="Basic and acidic residues" evidence="1">
    <location>
        <begin position="644"/>
        <end position="656"/>
    </location>
</feature>
<proteinExistence type="predicted"/>
<gene>
    <name evidence="3" type="ORF">BN1204_000210</name>
    <name evidence="2" type="ORF">NCLIV_000210</name>
</gene>
<evidence type="ECO:0000313" key="4">
    <source>
        <dbReference type="Proteomes" id="UP000007494"/>
    </source>
</evidence>
<evidence type="ECO:0000313" key="2">
    <source>
        <dbReference type="EMBL" id="CBZ49523.1"/>
    </source>
</evidence>
<dbReference type="RefSeq" id="XP_003879558.1">
    <property type="nucleotide sequence ID" value="XM_003879509.1"/>
</dbReference>
<feature type="compositionally biased region" description="Polar residues" evidence="1">
    <location>
        <begin position="261"/>
        <end position="274"/>
    </location>
</feature>
<dbReference type="AlphaFoldDB" id="F0V732"/>
<feature type="compositionally biased region" description="Low complexity" evidence="1">
    <location>
        <begin position="608"/>
        <end position="621"/>
    </location>
</feature>
<reference evidence="3" key="4">
    <citation type="journal article" date="2015" name="PLoS ONE">
        <title>Comprehensive Evaluation of Toxoplasma gondii VEG and Neospora caninum LIV Genomes with Tachyzoite Stage Transcriptome and Proteome Defines Novel Transcript Features.</title>
        <authorList>
            <person name="Ramaprasad A."/>
            <person name="Mourier T."/>
            <person name="Naeem R."/>
            <person name="Malas T.B."/>
            <person name="Moussa E."/>
            <person name="Panigrahi A."/>
            <person name="Vermont S.J."/>
            <person name="Otto T.D."/>
            <person name="Wastling J."/>
            <person name="Pain A."/>
        </authorList>
    </citation>
    <scope>NUCLEOTIDE SEQUENCE</scope>
    <source>
        <strain evidence="3">Liverpool</strain>
    </source>
</reference>
<feature type="region of interest" description="Disordered" evidence="1">
    <location>
        <begin position="518"/>
        <end position="668"/>
    </location>
</feature>
<feature type="region of interest" description="Disordered" evidence="1">
    <location>
        <begin position="213"/>
        <end position="415"/>
    </location>
</feature>
<sequence length="1115" mass="119292">MSHPSRLFERSASSRIPDSSWIDRVPGGSPSQSSLEARNESRVDFASSVEERELTRRATRHHEEGVSDDPQGGASEIEKEATAPPSGEDEAPFPSTVTAGAPRVSLSKETLASDKDSPASAAAVDPRDAPPSPASRAFSPQAMPDFAVSLTEQKAAWSRPVAASLQSPRGPFPPPAVCPYGGDGRVAEAASPCRPADSLSSVAECFVSLADEAPASSLARPSSGKTATSSPESLLSAQPGLSGREPDLTSTAEETGHTHTALPSPTSSVESPTQRLLPVRASNAQNALPPSQIDSNVRVGRDAPLTCLASPTFPNEGETPSEGSAEPHSVSQQEQEANISFWNGQRGDAVTAGPSPEAHAPSEAEQAAEEGERRLETEEDLAKPCQKDTTPVQGTDNTDRSRDQGTWAETRNEDAFQDSTAELTSTERVLATVGKGVTSVFERGAASLVDFFTETLPYLVEPHGAQRPARVRSSSFTPNRQFLATTASTLERPHTAAGSVGRRARSISPLRERVRGFTSGTVFECGGPGEHQSLDSSDEGEPRVPQRRTKNPQELARAVVRKRKDNKGYKTHLHPSPATGPTRLPPLPPRRASADVSRGLGDRLLCFPSAAPQSPSSRPKSTTSLRAQTPPLPTCSRTRSASSRRPEDVERDERRRTSLRPGFMHQSLDGRQHFGPCGAPTIGQNGALPSLDVGVCRLQCASPAQLYTTALSQLPFVSPEQQDYVRVPRIQSFSLQQAGCRRVSSMASEAAFPFVRASPTSALGVPSCASVPGHGGLHSYKVLPRTADSSSSGIYSFSTAVPVSLATDSTFVASRAESPGPHGTVAHLRSAPAVDQSFGVSPHFLHPCLSGSPWRVNPHAATPLRNCTEPPQFGAVPLPAPSKFPIGYRSAASLDMSSGGPLQTDPASGVVCSVTRQLNDTQGLRPCRLLNLAHKIERGRDEGRTETPGRSAARTEELGTLYTRTSTGKEMQTHAKAQYPTERAAGTACTEGKGESSAFTLLTSYGDVGGEYRKPPSRLRALWLREELRRQREAGELTKENFPMEEFQDLLEPFEILEVGGVKVYKLTADWKLPQSVPSREWIERNHREGHEFTACLEDITDVANQLFLPASATA</sequence>
<feature type="compositionally biased region" description="Polar residues" evidence="1">
    <location>
        <begin position="219"/>
        <end position="236"/>
    </location>
</feature>
<organism evidence="2 4">
    <name type="scientific">Neospora caninum (strain Liverpool)</name>
    <dbReference type="NCBI Taxonomy" id="572307"/>
    <lineage>
        <taxon>Eukaryota</taxon>
        <taxon>Sar</taxon>
        <taxon>Alveolata</taxon>
        <taxon>Apicomplexa</taxon>
        <taxon>Conoidasida</taxon>
        <taxon>Coccidia</taxon>
        <taxon>Eucoccidiorida</taxon>
        <taxon>Eimeriorina</taxon>
        <taxon>Sarcocystidae</taxon>
        <taxon>Neospora</taxon>
    </lineage>
</organism>
<reference evidence="2" key="1">
    <citation type="submission" date="2011-02" db="EMBL/GenBank/DDBJ databases">
        <authorList>
            <person name="Aslett M."/>
        </authorList>
    </citation>
    <scope>NUCLEOTIDE SEQUENCE</scope>
    <source>
        <strain evidence="2">Liverpool</strain>
    </source>
</reference>
<feature type="compositionally biased region" description="Basic and acidic residues" evidence="1">
    <location>
        <begin position="370"/>
        <end position="386"/>
    </location>
</feature>
<feature type="region of interest" description="Disordered" evidence="1">
    <location>
        <begin position="1"/>
        <end position="146"/>
    </location>
</feature>
<feature type="compositionally biased region" description="Basic residues" evidence="1">
    <location>
        <begin position="559"/>
        <end position="573"/>
    </location>
</feature>
<dbReference type="OrthoDB" id="10319386at2759"/>
<dbReference type="EMBL" id="LN714474">
    <property type="protein sequence ID" value="CEL64102.1"/>
    <property type="molecule type" value="Genomic_DNA"/>
</dbReference>
<feature type="compositionally biased region" description="Polar residues" evidence="1">
    <location>
        <begin position="329"/>
        <end position="343"/>
    </location>
</feature>
<feature type="compositionally biased region" description="Basic and acidic residues" evidence="1">
    <location>
        <begin position="37"/>
        <end position="65"/>
    </location>
</feature>
<dbReference type="Proteomes" id="UP000007494">
    <property type="component" value="Chromosome Ia"/>
</dbReference>
<evidence type="ECO:0000256" key="1">
    <source>
        <dbReference type="SAM" id="MobiDB-lite"/>
    </source>
</evidence>
<evidence type="ECO:0000313" key="3">
    <source>
        <dbReference type="EMBL" id="CEL64102.1"/>
    </source>
</evidence>
<dbReference type="VEuPathDB" id="ToxoDB:NCLIV_000210"/>
<accession>F0V732</accession>
<name>F0V732_NEOCL</name>
<dbReference type="InParanoid" id="F0V732"/>
<reference evidence="2" key="2">
    <citation type="submission" date="2011-03" db="EMBL/GenBank/DDBJ databases">
        <title>Comparative genomics and transcriptomics of Neospora caninum and Toxoplasma gondii.</title>
        <authorList>
            <person name="Reid A.J."/>
            <person name="Sohal A."/>
            <person name="Harris D."/>
            <person name="Quail M."/>
            <person name="Sanders M."/>
            <person name="Berriman M."/>
            <person name="Wastling J.M."/>
            <person name="Pain A."/>
        </authorList>
    </citation>
    <scope>NUCLEOTIDE SEQUENCE</scope>
    <source>
        <strain evidence="2">Liverpool</strain>
    </source>
</reference>
<feature type="compositionally biased region" description="Polar residues" evidence="1">
    <location>
        <begin position="282"/>
        <end position="295"/>
    </location>
</feature>
<dbReference type="OMA" id="WTHSAMA"/>
<dbReference type="eggNOG" id="ENOG502TMMX">
    <property type="taxonomic scope" value="Eukaryota"/>
</dbReference>
<feature type="compositionally biased region" description="Polar residues" evidence="1">
    <location>
        <begin position="387"/>
        <end position="396"/>
    </location>
</feature>
<dbReference type="EMBL" id="FR823380">
    <property type="protein sequence ID" value="CBZ49523.1"/>
    <property type="molecule type" value="Genomic_DNA"/>
</dbReference>